<evidence type="ECO:0000256" key="4">
    <source>
        <dbReference type="ARBA" id="ARBA00023180"/>
    </source>
</evidence>
<dbReference type="InterPro" id="IPR036179">
    <property type="entry name" value="Ig-like_dom_sf"/>
</dbReference>
<dbReference type="FunFam" id="2.60.40.10:FF:000033">
    <property type="entry name" value="Killer cell immunoglobulin-like receptor"/>
    <property type="match status" value="4"/>
</dbReference>
<keyword evidence="8" id="KW-1185">Reference proteome</keyword>
<dbReference type="Gene3D" id="2.60.40.10">
    <property type="entry name" value="Immunoglobulins"/>
    <property type="match status" value="5"/>
</dbReference>
<organism evidence="7 8">
    <name type="scientific">Ornithorhynchus anatinus</name>
    <name type="common">Duckbill platypus</name>
    <dbReference type="NCBI Taxonomy" id="9258"/>
    <lineage>
        <taxon>Eukaryota</taxon>
        <taxon>Metazoa</taxon>
        <taxon>Chordata</taxon>
        <taxon>Craniata</taxon>
        <taxon>Vertebrata</taxon>
        <taxon>Euteleostomi</taxon>
        <taxon>Mammalia</taxon>
        <taxon>Monotremata</taxon>
        <taxon>Ornithorhynchidae</taxon>
        <taxon>Ornithorhynchus</taxon>
    </lineage>
</organism>
<reference evidence="7" key="2">
    <citation type="submission" date="2025-08" db="UniProtKB">
        <authorList>
            <consortium name="Ensembl"/>
        </authorList>
    </citation>
    <scope>IDENTIFICATION</scope>
    <source>
        <strain evidence="7">Glennie</strain>
    </source>
</reference>
<reference evidence="7" key="3">
    <citation type="submission" date="2025-09" db="UniProtKB">
        <authorList>
            <consortium name="Ensembl"/>
        </authorList>
    </citation>
    <scope>IDENTIFICATION</scope>
    <source>
        <strain evidence="7">Glennie</strain>
    </source>
</reference>
<dbReference type="AlphaFoldDB" id="F7EXF3"/>
<evidence type="ECO:0000256" key="5">
    <source>
        <dbReference type="ARBA" id="ARBA00023319"/>
    </source>
</evidence>
<evidence type="ECO:0000256" key="2">
    <source>
        <dbReference type="ARBA" id="ARBA00022737"/>
    </source>
</evidence>
<evidence type="ECO:0000313" key="7">
    <source>
        <dbReference type="Ensembl" id="ENSOANP00000000762.3"/>
    </source>
</evidence>
<proteinExistence type="predicted"/>
<dbReference type="eggNOG" id="ENOG502RYEX">
    <property type="taxonomic scope" value="Eukaryota"/>
</dbReference>
<feature type="domain" description="Ig-like" evidence="6">
    <location>
        <begin position="302"/>
        <end position="389"/>
    </location>
</feature>
<keyword evidence="2" id="KW-0677">Repeat</keyword>
<protein>
    <recommendedName>
        <fullName evidence="6">Ig-like domain-containing protein</fullName>
    </recommendedName>
</protein>
<dbReference type="SUPFAM" id="SSF48726">
    <property type="entry name" value="Immunoglobulin"/>
    <property type="match status" value="5"/>
</dbReference>
<dbReference type="Pfam" id="PF13895">
    <property type="entry name" value="Ig_2"/>
    <property type="match status" value="3"/>
</dbReference>
<dbReference type="PROSITE" id="PS50835">
    <property type="entry name" value="IG_LIKE"/>
    <property type="match status" value="2"/>
</dbReference>
<dbReference type="GO" id="GO:0016020">
    <property type="term" value="C:membrane"/>
    <property type="evidence" value="ECO:0000318"/>
    <property type="project" value="GO_Central"/>
</dbReference>
<dbReference type="FunFam" id="2.60.40.10:FF:000049">
    <property type="entry name" value="Leukocyte immunoglobulin-like receptor subfamily B member 1"/>
    <property type="match status" value="1"/>
</dbReference>
<keyword evidence="4" id="KW-0325">Glycoprotein</keyword>
<keyword evidence="5" id="KW-0393">Immunoglobulin domain</keyword>
<feature type="domain" description="Ig-like" evidence="6">
    <location>
        <begin position="399"/>
        <end position="468"/>
    </location>
</feature>
<reference evidence="7 8" key="1">
    <citation type="journal article" date="2008" name="Nature">
        <title>Genome analysis of the platypus reveals unique signatures of evolution.</title>
        <authorList>
            <person name="Warren W.C."/>
            <person name="Hillier L.W."/>
            <person name="Marshall Graves J.A."/>
            <person name="Birney E."/>
            <person name="Ponting C.P."/>
            <person name="Grutzner F."/>
            <person name="Belov K."/>
            <person name="Miller W."/>
            <person name="Clarke L."/>
            <person name="Chinwalla A.T."/>
            <person name="Yang S.P."/>
            <person name="Heger A."/>
            <person name="Locke D.P."/>
            <person name="Miethke P."/>
            <person name="Waters P.D."/>
            <person name="Veyrunes F."/>
            <person name="Fulton L."/>
            <person name="Fulton B."/>
            <person name="Graves T."/>
            <person name="Wallis J."/>
            <person name="Puente X.S."/>
            <person name="Lopez-Otin C."/>
            <person name="Ordonez G.R."/>
            <person name="Eichler E.E."/>
            <person name="Chen L."/>
            <person name="Cheng Z."/>
            <person name="Deakin J.E."/>
            <person name="Alsop A."/>
            <person name="Thompson K."/>
            <person name="Kirby P."/>
            <person name="Papenfuss A.T."/>
            <person name="Wakefield M.J."/>
            <person name="Olender T."/>
            <person name="Lancet D."/>
            <person name="Huttley G.A."/>
            <person name="Smit A.F."/>
            <person name="Pask A."/>
            <person name="Temple-Smith P."/>
            <person name="Batzer M.A."/>
            <person name="Walker J.A."/>
            <person name="Konkel M.K."/>
            <person name="Harris R.S."/>
            <person name="Whittington C.M."/>
            <person name="Wong E.S."/>
            <person name="Gemmell N.J."/>
            <person name="Buschiazzo E."/>
            <person name="Vargas Jentzsch I.M."/>
            <person name="Merkel A."/>
            <person name="Schmitz J."/>
            <person name="Zemann A."/>
            <person name="Churakov G."/>
            <person name="Kriegs J.O."/>
            <person name="Brosius J."/>
            <person name="Murchison E.P."/>
            <person name="Sachidanandam R."/>
            <person name="Smith C."/>
            <person name="Hannon G.J."/>
            <person name="Tsend-Ayush E."/>
            <person name="McMillan D."/>
            <person name="Attenborough R."/>
            <person name="Rens W."/>
            <person name="Ferguson-Smith M."/>
            <person name="Lefevre C.M."/>
            <person name="Sharp J.A."/>
            <person name="Nicholas K.R."/>
            <person name="Ray D.A."/>
            <person name="Kube M."/>
            <person name="Reinhardt R."/>
            <person name="Pringle T.H."/>
            <person name="Taylor J."/>
            <person name="Jones R.C."/>
            <person name="Nixon B."/>
            <person name="Dacheux J.L."/>
            <person name="Niwa H."/>
            <person name="Sekita Y."/>
            <person name="Huang X."/>
            <person name="Stark A."/>
            <person name="Kheradpour P."/>
            <person name="Kellis M."/>
            <person name="Flicek P."/>
            <person name="Chen Y."/>
            <person name="Webber C."/>
            <person name="Hardison R."/>
            <person name="Nelson J."/>
            <person name="Hallsworth-Pepin K."/>
            <person name="Delehaunty K."/>
            <person name="Markovic C."/>
            <person name="Minx P."/>
            <person name="Feng Y."/>
            <person name="Kremitzki C."/>
            <person name="Mitreva M."/>
            <person name="Glasscock J."/>
            <person name="Wylie T."/>
            <person name="Wohldmann P."/>
            <person name="Thiru P."/>
            <person name="Nhan M.N."/>
            <person name="Pohl C.S."/>
            <person name="Smith S.M."/>
            <person name="Hou S."/>
            <person name="Nefedov M."/>
            <person name="de Jong P.J."/>
            <person name="Renfree M.B."/>
            <person name="Mardis E.R."/>
            <person name="Wilson R.K."/>
        </authorList>
    </citation>
    <scope>NUCLEOTIDE SEQUENCE [LARGE SCALE GENOMIC DNA]</scope>
    <source>
        <strain evidence="7 8">Glennie</strain>
    </source>
</reference>
<dbReference type="PANTHER" id="PTHR11738">
    <property type="entry name" value="MHC CLASS I NK CELL RECEPTOR"/>
    <property type="match status" value="1"/>
</dbReference>
<dbReference type="Bgee" id="ENSOANG00000000479">
    <property type="expression patterns" value="Expressed in liver and 3 other cell types or tissues"/>
</dbReference>
<accession>F7EXF3</accession>
<dbReference type="OMA" id="YTCLYES"/>
<dbReference type="FunCoup" id="F7EXF3">
    <property type="interactions" value="77"/>
</dbReference>
<evidence type="ECO:0000313" key="8">
    <source>
        <dbReference type="Proteomes" id="UP000002279"/>
    </source>
</evidence>
<dbReference type="InParanoid" id="F7EXF3"/>
<evidence type="ECO:0000256" key="1">
    <source>
        <dbReference type="ARBA" id="ARBA00022729"/>
    </source>
</evidence>
<name>F7EXF3_ORNAN</name>
<sequence length="498" mass="55210">MGGETTRANSVVSRMTVEISNPNIWAEFSSLSPPENVTLQCQGPLESKKFQLTKDGEVCGSVDTEYPTYRASFPLGAGKANHRGSYRCYYWLKEGWCGPSSFLDITAASPLPKPRLSAKPYPLLLPKENVMLWCRVWVKGLGLALYKDGEAEPLQTARPETMGATFSVSDPGNYTCRSHTALSPVTWSDHSDPVEIVIPETLPKPLLSSRHRAFLSVGADLSLDCTGRLSGLGFELYRDGEPVRPLETSRVLDDRLSFLIRKLDTESGGNYSCRTRSWNKPYIWSEPSDPLEFMVTGSWPRPSLSVHPVGPVTGPGTNVTVRCRASRRGVRFGLRKRGTPEAIQHQNPAGDHADFPLADVAAYDSGNYSCVYYDPAAPYEASQPSQALEIRVNVTPTKPTLSTPSGSTLAAGRDVTLICTSRYSWARFEIYKEGRRTLRARWREGGARNSLFVIPNVGYQDAGNYSCRYRMWQKTDAWSEFSDPLELKVTGERGQTPV</sequence>
<evidence type="ECO:0000256" key="3">
    <source>
        <dbReference type="ARBA" id="ARBA00023157"/>
    </source>
</evidence>
<dbReference type="Ensembl" id="ENSOANT00000000763.3">
    <property type="protein sequence ID" value="ENSOANP00000000762.3"/>
    <property type="gene ID" value="ENSOANG00000000479.3"/>
</dbReference>
<dbReference type="STRING" id="9258.ENSOANP00000000762"/>
<dbReference type="Proteomes" id="UP000002279">
    <property type="component" value="Chromosome 10"/>
</dbReference>
<dbReference type="HOGENOM" id="CLU_021100_2_0_1"/>
<keyword evidence="1" id="KW-0732">Signal</keyword>
<dbReference type="SMART" id="SM00409">
    <property type="entry name" value="IG"/>
    <property type="match status" value="3"/>
</dbReference>
<dbReference type="InterPro" id="IPR003599">
    <property type="entry name" value="Ig_sub"/>
</dbReference>
<dbReference type="PANTHER" id="PTHR11738:SF163">
    <property type="entry name" value="IMMUNOGLOBULIN SUPERFAMILY MEMBER 1"/>
    <property type="match status" value="1"/>
</dbReference>
<dbReference type="GeneTree" id="ENSGT01150000286974"/>
<dbReference type="InterPro" id="IPR050412">
    <property type="entry name" value="Ig-like_Receptors_ImmuneReg"/>
</dbReference>
<dbReference type="InterPro" id="IPR013783">
    <property type="entry name" value="Ig-like_fold"/>
</dbReference>
<dbReference type="GO" id="GO:0002764">
    <property type="term" value="P:immune response-regulating signaling pathway"/>
    <property type="evidence" value="ECO:0000318"/>
    <property type="project" value="GO_Central"/>
</dbReference>
<dbReference type="InterPro" id="IPR007110">
    <property type="entry name" value="Ig-like_dom"/>
</dbReference>
<evidence type="ECO:0000259" key="6">
    <source>
        <dbReference type="PROSITE" id="PS50835"/>
    </source>
</evidence>
<keyword evidence="3" id="KW-1015">Disulfide bond</keyword>